<dbReference type="Proteomes" id="UP001054252">
    <property type="component" value="Unassembled WGS sequence"/>
</dbReference>
<dbReference type="AlphaFoldDB" id="A0AAV5K075"/>
<name>A0AAV5K075_9ROSI</name>
<sequence length="49" mass="5248">MSMSVSGTVVIQSPRGSESLSLQSSMVGIRYNLAAIVLLLKMPKLVELL</sequence>
<keyword evidence="2" id="KW-1185">Reference proteome</keyword>
<dbReference type="EMBL" id="BPVZ01000045">
    <property type="protein sequence ID" value="GKV16511.1"/>
    <property type="molecule type" value="Genomic_DNA"/>
</dbReference>
<protein>
    <submittedName>
        <fullName evidence="1">Uncharacterized protein</fullName>
    </submittedName>
</protein>
<evidence type="ECO:0000313" key="2">
    <source>
        <dbReference type="Proteomes" id="UP001054252"/>
    </source>
</evidence>
<accession>A0AAV5K075</accession>
<evidence type="ECO:0000313" key="1">
    <source>
        <dbReference type="EMBL" id="GKV16511.1"/>
    </source>
</evidence>
<gene>
    <name evidence="1" type="ORF">SLEP1_g27144</name>
</gene>
<proteinExistence type="predicted"/>
<organism evidence="1 2">
    <name type="scientific">Rubroshorea leprosula</name>
    <dbReference type="NCBI Taxonomy" id="152421"/>
    <lineage>
        <taxon>Eukaryota</taxon>
        <taxon>Viridiplantae</taxon>
        <taxon>Streptophyta</taxon>
        <taxon>Embryophyta</taxon>
        <taxon>Tracheophyta</taxon>
        <taxon>Spermatophyta</taxon>
        <taxon>Magnoliopsida</taxon>
        <taxon>eudicotyledons</taxon>
        <taxon>Gunneridae</taxon>
        <taxon>Pentapetalae</taxon>
        <taxon>rosids</taxon>
        <taxon>malvids</taxon>
        <taxon>Malvales</taxon>
        <taxon>Dipterocarpaceae</taxon>
        <taxon>Rubroshorea</taxon>
    </lineage>
</organism>
<comment type="caution">
    <text evidence="1">The sequence shown here is derived from an EMBL/GenBank/DDBJ whole genome shotgun (WGS) entry which is preliminary data.</text>
</comment>
<reference evidence="1 2" key="1">
    <citation type="journal article" date="2021" name="Commun. Biol.">
        <title>The genome of Shorea leprosula (Dipterocarpaceae) highlights the ecological relevance of drought in aseasonal tropical rainforests.</title>
        <authorList>
            <person name="Ng K.K.S."/>
            <person name="Kobayashi M.J."/>
            <person name="Fawcett J.A."/>
            <person name="Hatakeyama M."/>
            <person name="Paape T."/>
            <person name="Ng C.H."/>
            <person name="Ang C.C."/>
            <person name="Tnah L.H."/>
            <person name="Lee C.T."/>
            <person name="Nishiyama T."/>
            <person name="Sese J."/>
            <person name="O'Brien M.J."/>
            <person name="Copetti D."/>
            <person name="Mohd Noor M.I."/>
            <person name="Ong R.C."/>
            <person name="Putra M."/>
            <person name="Sireger I.Z."/>
            <person name="Indrioko S."/>
            <person name="Kosugi Y."/>
            <person name="Izuno A."/>
            <person name="Isagi Y."/>
            <person name="Lee S.L."/>
            <person name="Shimizu K.K."/>
        </authorList>
    </citation>
    <scope>NUCLEOTIDE SEQUENCE [LARGE SCALE GENOMIC DNA]</scope>
    <source>
        <strain evidence="1">214</strain>
    </source>
</reference>